<dbReference type="AlphaFoldDB" id="A0A091D004"/>
<proteinExistence type="predicted"/>
<keyword evidence="2" id="KW-1185">Reference proteome</keyword>
<sequence>MSVKCDQNYSDRRCPGPAEGRTWKNATLRLHPPVFCVWRYATWGCFPKVKVTMKGQRFESVQDIEAARTEQLKTLMEEDAGAAVDMAGMDLDSESEGHEGRNEEPCSCWTTNLWPGPALMATVMKEELRDQQDPSSVIRRTPAAWTRVATHPKWEGEGVTRSPATLALSKVTANLGPAEPKLSVAVLAIYQQTLQPEESMVAWHLPPSGSS</sequence>
<evidence type="ECO:0000313" key="2">
    <source>
        <dbReference type="Proteomes" id="UP000028990"/>
    </source>
</evidence>
<gene>
    <name evidence="1" type="ORF">H920_15072</name>
</gene>
<reference evidence="1 2" key="1">
    <citation type="submission" date="2013-11" db="EMBL/GenBank/DDBJ databases">
        <title>The Damaraland mole rat (Fukomys damarensis) genome and evolution of African mole rats.</title>
        <authorList>
            <person name="Gladyshev V.N."/>
            <person name="Fang X."/>
        </authorList>
    </citation>
    <scope>NUCLEOTIDE SEQUENCE [LARGE SCALE GENOMIC DNA]</scope>
    <source>
        <tissue evidence="1">Liver</tissue>
    </source>
</reference>
<name>A0A091D004_FUKDA</name>
<protein>
    <submittedName>
        <fullName evidence="1">Uncharacterized protein</fullName>
    </submittedName>
</protein>
<organism evidence="1 2">
    <name type="scientific">Fukomys damarensis</name>
    <name type="common">Damaraland mole rat</name>
    <name type="synonym">Cryptomys damarensis</name>
    <dbReference type="NCBI Taxonomy" id="885580"/>
    <lineage>
        <taxon>Eukaryota</taxon>
        <taxon>Metazoa</taxon>
        <taxon>Chordata</taxon>
        <taxon>Craniata</taxon>
        <taxon>Vertebrata</taxon>
        <taxon>Euteleostomi</taxon>
        <taxon>Mammalia</taxon>
        <taxon>Eutheria</taxon>
        <taxon>Euarchontoglires</taxon>
        <taxon>Glires</taxon>
        <taxon>Rodentia</taxon>
        <taxon>Hystricomorpha</taxon>
        <taxon>Bathyergidae</taxon>
        <taxon>Fukomys</taxon>
    </lineage>
</organism>
<accession>A0A091D004</accession>
<evidence type="ECO:0000313" key="1">
    <source>
        <dbReference type="EMBL" id="KFO23500.1"/>
    </source>
</evidence>
<dbReference type="Proteomes" id="UP000028990">
    <property type="component" value="Unassembled WGS sequence"/>
</dbReference>
<dbReference type="EMBL" id="KN123762">
    <property type="protein sequence ID" value="KFO23500.1"/>
    <property type="molecule type" value="Genomic_DNA"/>
</dbReference>